<dbReference type="GO" id="GO:0009986">
    <property type="term" value="C:cell surface"/>
    <property type="evidence" value="ECO:0007669"/>
    <property type="project" value="TreeGrafter"/>
</dbReference>
<feature type="signal peptide" evidence="11">
    <location>
        <begin position="1"/>
        <end position="17"/>
    </location>
</feature>
<sequence>MLLSTLVLSTLVSTIIASPIVPSHGGSQFYNKRAASGWDYETQKIRGVNLGGWFVLEPFINPSLFEAISDDESKVPVDEYHYTKALGKDLAKERLENHWSSWITESDFESIKGAGLNFVRIPIGYWAFHLLDDDPYVQGQEAYLDKALEWAKKHDLKAWVDLHGAPGSQNGFDNSGLRDSWEFQNGDNTQITLDVLQHIFDKYGGDNYTDTIIGIELLNEPLGSVLSMDKLDDFWSKGYKGLRDTGSVQNVIIHDAFQNYTYFDNKFKTPDYWNVVIDHHHYQVFSGAENKLSIDDHVKLACSWGEDSTKEPHWNLCAEWSAALTDCQKWLNGVGIGARYDGSFNKDPSENANIGTCAGSQDITQWTEEKKDNYRKYIEAQLDAFEKRGGWVYWTWKTETSLEWDFQKLFYNEIFPVPVTDRKFPGQCS</sequence>
<keyword evidence="7" id="KW-0961">Cell wall biogenesis/degradation</keyword>
<proteinExistence type="inferred from homology"/>
<dbReference type="InterPro" id="IPR017853">
    <property type="entry name" value="GH"/>
</dbReference>
<dbReference type="InterPro" id="IPR018087">
    <property type="entry name" value="Glyco_hydro_5_CS"/>
</dbReference>
<evidence type="ECO:0000256" key="6">
    <source>
        <dbReference type="ARBA" id="ARBA00023295"/>
    </source>
</evidence>
<dbReference type="EMBL" id="CAIF01000164">
    <property type="protein sequence ID" value="CCH44900.1"/>
    <property type="molecule type" value="Genomic_DNA"/>
</dbReference>
<comment type="catalytic activity">
    <reaction evidence="8">
        <text>Successive hydrolysis of beta-D-glucose units from the non-reducing ends of (1-&gt;3)-beta-D-glucans, releasing alpha-glucose.</text>
        <dbReference type="EC" id="3.2.1.58"/>
    </reaction>
</comment>
<evidence type="ECO:0000256" key="9">
    <source>
        <dbReference type="ARBA" id="ARBA00038929"/>
    </source>
</evidence>
<feature type="domain" description="Glycoside hydrolase family 5" evidence="12">
    <location>
        <begin position="88"/>
        <end position="299"/>
    </location>
</feature>
<dbReference type="AlphaFoldDB" id="K0KI63"/>
<dbReference type="GO" id="GO:0004338">
    <property type="term" value="F:glucan exo-1,3-beta-glucosidase activity"/>
    <property type="evidence" value="ECO:0007669"/>
    <property type="project" value="UniProtKB-EC"/>
</dbReference>
<protein>
    <recommendedName>
        <fullName evidence="9">glucan 1,3-beta-glucosidase</fullName>
        <ecNumber evidence="9">3.2.1.58</ecNumber>
    </recommendedName>
</protein>
<name>K0KI63_WICCF</name>
<gene>
    <name evidence="13" type="primary">EXG2</name>
    <name evidence="13" type="ORF">BN7_4469</name>
</gene>
<dbReference type="Proteomes" id="UP000009328">
    <property type="component" value="Unassembled WGS sequence"/>
</dbReference>
<dbReference type="STRING" id="1206466.K0KI63"/>
<feature type="chain" id="PRO_5003837627" description="glucan 1,3-beta-glucosidase" evidence="11">
    <location>
        <begin position="18"/>
        <end position="429"/>
    </location>
</feature>
<dbReference type="FunCoup" id="K0KI63">
    <property type="interactions" value="167"/>
</dbReference>
<dbReference type="Gene3D" id="3.20.20.80">
    <property type="entry name" value="Glycosidases"/>
    <property type="match status" value="1"/>
</dbReference>
<evidence type="ECO:0000313" key="13">
    <source>
        <dbReference type="EMBL" id="CCH44900.1"/>
    </source>
</evidence>
<dbReference type="InParanoid" id="K0KI63"/>
<dbReference type="PANTHER" id="PTHR31297:SF1">
    <property type="entry name" value="GLUCAN 1,3-BETA-GLUCOSIDASE I_II-RELATED"/>
    <property type="match status" value="1"/>
</dbReference>
<dbReference type="GO" id="GO:0009277">
    <property type="term" value="C:fungal-type cell wall"/>
    <property type="evidence" value="ECO:0007669"/>
    <property type="project" value="UniProtKB-ARBA"/>
</dbReference>
<dbReference type="SUPFAM" id="SSF51445">
    <property type="entry name" value="(Trans)glycosidases"/>
    <property type="match status" value="1"/>
</dbReference>
<keyword evidence="5 10" id="KW-0378">Hydrolase</keyword>
<dbReference type="eggNOG" id="ENOG502QPYU">
    <property type="taxonomic scope" value="Eukaryota"/>
</dbReference>
<keyword evidence="3" id="KW-0964">Secreted</keyword>
<reference evidence="13 14" key="1">
    <citation type="journal article" date="2012" name="Eukaryot. Cell">
        <title>Draft genome sequence of Wickerhamomyces ciferrii NRRL Y-1031 F-60-10.</title>
        <authorList>
            <person name="Schneider J."/>
            <person name="Andrea H."/>
            <person name="Blom J."/>
            <person name="Jaenicke S."/>
            <person name="Ruckert C."/>
            <person name="Schorsch C."/>
            <person name="Szczepanowski R."/>
            <person name="Farwick M."/>
            <person name="Goesmann A."/>
            <person name="Puhler A."/>
            <person name="Schaffer S."/>
            <person name="Tauch A."/>
            <person name="Kohler T."/>
            <person name="Brinkrolf K."/>
        </authorList>
    </citation>
    <scope>NUCLEOTIDE SEQUENCE [LARGE SCALE GENOMIC DNA]</scope>
    <source>
        <strain evidence="14">ATCC 14091 / BCRC 22168 / CBS 111 / JCM 3599 / NBRC 0793 / NRRL Y-1031 F-60-10</strain>
    </source>
</reference>
<comment type="subcellular location">
    <subcellularLocation>
        <location evidence="1">Secreted</location>
    </subcellularLocation>
</comment>
<dbReference type="GO" id="GO:0009251">
    <property type="term" value="P:glucan catabolic process"/>
    <property type="evidence" value="ECO:0007669"/>
    <property type="project" value="TreeGrafter"/>
</dbReference>
<evidence type="ECO:0000256" key="2">
    <source>
        <dbReference type="ARBA" id="ARBA00005641"/>
    </source>
</evidence>
<evidence type="ECO:0000259" key="12">
    <source>
        <dbReference type="Pfam" id="PF00150"/>
    </source>
</evidence>
<evidence type="ECO:0000256" key="10">
    <source>
        <dbReference type="RuleBase" id="RU361153"/>
    </source>
</evidence>
<keyword evidence="6 10" id="KW-0326">Glycosidase</keyword>
<comment type="caution">
    <text evidence="13">The sequence shown here is derived from an EMBL/GenBank/DDBJ whole genome shotgun (WGS) entry which is preliminary data.</text>
</comment>
<evidence type="ECO:0000313" key="14">
    <source>
        <dbReference type="Proteomes" id="UP000009328"/>
    </source>
</evidence>
<evidence type="ECO:0000256" key="3">
    <source>
        <dbReference type="ARBA" id="ARBA00022525"/>
    </source>
</evidence>
<dbReference type="GO" id="GO:0005576">
    <property type="term" value="C:extracellular region"/>
    <property type="evidence" value="ECO:0007669"/>
    <property type="project" value="UniProtKB-SubCell"/>
</dbReference>
<dbReference type="HOGENOM" id="CLU_004624_0_1_1"/>
<evidence type="ECO:0000256" key="5">
    <source>
        <dbReference type="ARBA" id="ARBA00022801"/>
    </source>
</evidence>
<dbReference type="InterPro" id="IPR001547">
    <property type="entry name" value="Glyco_hydro_5"/>
</dbReference>
<organism evidence="13 14">
    <name type="scientific">Wickerhamomyces ciferrii (strain ATCC 14091 / BCRC 22168 / CBS 111 / JCM 3599 / NBRC 0793 / NRRL Y-1031 F-60-10)</name>
    <name type="common">Yeast</name>
    <name type="synonym">Pichia ciferrii</name>
    <dbReference type="NCBI Taxonomy" id="1206466"/>
    <lineage>
        <taxon>Eukaryota</taxon>
        <taxon>Fungi</taxon>
        <taxon>Dikarya</taxon>
        <taxon>Ascomycota</taxon>
        <taxon>Saccharomycotina</taxon>
        <taxon>Saccharomycetes</taxon>
        <taxon>Phaffomycetales</taxon>
        <taxon>Wickerhamomycetaceae</taxon>
        <taxon>Wickerhamomyces</taxon>
    </lineage>
</organism>
<dbReference type="PANTHER" id="PTHR31297">
    <property type="entry name" value="GLUCAN ENDO-1,6-BETA-GLUCOSIDASE B"/>
    <property type="match status" value="1"/>
</dbReference>
<dbReference type="EC" id="3.2.1.58" evidence="9"/>
<evidence type="ECO:0000256" key="11">
    <source>
        <dbReference type="SAM" id="SignalP"/>
    </source>
</evidence>
<keyword evidence="14" id="KW-1185">Reference proteome</keyword>
<evidence type="ECO:0000256" key="8">
    <source>
        <dbReference type="ARBA" id="ARBA00036824"/>
    </source>
</evidence>
<evidence type="ECO:0000256" key="1">
    <source>
        <dbReference type="ARBA" id="ARBA00004613"/>
    </source>
</evidence>
<evidence type="ECO:0000256" key="7">
    <source>
        <dbReference type="ARBA" id="ARBA00023316"/>
    </source>
</evidence>
<evidence type="ECO:0000256" key="4">
    <source>
        <dbReference type="ARBA" id="ARBA00022729"/>
    </source>
</evidence>
<dbReference type="FunFam" id="3.20.20.80:FF:000033">
    <property type="entry name" value="Glucan 1,3-beta-glucosidase A"/>
    <property type="match status" value="1"/>
</dbReference>
<comment type="similarity">
    <text evidence="2 10">Belongs to the glycosyl hydrolase 5 (cellulase A) family.</text>
</comment>
<keyword evidence="4 11" id="KW-0732">Signal</keyword>
<dbReference type="InterPro" id="IPR050386">
    <property type="entry name" value="Glycosyl_hydrolase_5"/>
</dbReference>
<accession>K0KI63</accession>
<dbReference type="GO" id="GO:0071555">
    <property type="term" value="P:cell wall organization"/>
    <property type="evidence" value="ECO:0007669"/>
    <property type="project" value="UniProtKB-KW"/>
</dbReference>
<dbReference type="PROSITE" id="PS00659">
    <property type="entry name" value="GLYCOSYL_HYDROL_F5"/>
    <property type="match status" value="1"/>
</dbReference>
<dbReference type="Pfam" id="PF00150">
    <property type="entry name" value="Cellulase"/>
    <property type="match status" value="1"/>
</dbReference>